<protein>
    <recommendedName>
        <fullName evidence="4">Protein FAM184A/B N-terminal domain-containing protein</fullName>
    </recommendedName>
</protein>
<feature type="region of interest" description="Disordered" evidence="3">
    <location>
        <begin position="1"/>
        <end position="22"/>
    </location>
</feature>
<evidence type="ECO:0000259" key="4">
    <source>
        <dbReference type="Pfam" id="PF15665"/>
    </source>
</evidence>
<dbReference type="PANTHER" id="PTHR18870:SF8">
    <property type="entry name" value="PROTEIN FAM184B"/>
    <property type="match status" value="1"/>
</dbReference>
<dbReference type="PANTHER" id="PTHR18870">
    <property type="entry name" value="PROTEIN TAG-278-RELATED"/>
    <property type="match status" value="1"/>
</dbReference>
<evidence type="ECO:0000313" key="5">
    <source>
        <dbReference type="EMBL" id="KAJ8272027.1"/>
    </source>
</evidence>
<evidence type="ECO:0000256" key="3">
    <source>
        <dbReference type="SAM" id="MobiDB-lite"/>
    </source>
</evidence>
<dbReference type="OrthoDB" id="75801at2759"/>
<feature type="region of interest" description="Disordered" evidence="3">
    <location>
        <begin position="945"/>
        <end position="986"/>
    </location>
</feature>
<dbReference type="Proteomes" id="UP001152803">
    <property type="component" value="Unassembled WGS sequence"/>
</dbReference>
<feature type="region of interest" description="Disordered" evidence="3">
    <location>
        <begin position="170"/>
        <end position="204"/>
    </location>
</feature>
<feature type="compositionally biased region" description="Basic and acidic residues" evidence="3">
    <location>
        <begin position="190"/>
        <end position="204"/>
    </location>
</feature>
<feature type="region of interest" description="Disordered" evidence="3">
    <location>
        <begin position="67"/>
        <end position="104"/>
    </location>
</feature>
<keyword evidence="6" id="KW-1185">Reference proteome</keyword>
<evidence type="ECO:0000313" key="6">
    <source>
        <dbReference type="Proteomes" id="UP001152803"/>
    </source>
</evidence>
<feature type="coiled-coil region" evidence="2">
    <location>
        <begin position="879"/>
        <end position="906"/>
    </location>
</feature>
<feature type="compositionally biased region" description="Basic and acidic residues" evidence="3">
    <location>
        <begin position="1080"/>
        <end position="1096"/>
    </location>
</feature>
<organism evidence="5 6">
    <name type="scientific">Conger conger</name>
    <name type="common">Conger eel</name>
    <name type="synonym">Muraena conger</name>
    <dbReference type="NCBI Taxonomy" id="82655"/>
    <lineage>
        <taxon>Eukaryota</taxon>
        <taxon>Metazoa</taxon>
        <taxon>Chordata</taxon>
        <taxon>Craniata</taxon>
        <taxon>Vertebrata</taxon>
        <taxon>Euteleostomi</taxon>
        <taxon>Actinopterygii</taxon>
        <taxon>Neopterygii</taxon>
        <taxon>Teleostei</taxon>
        <taxon>Anguilliformes</taxon>
        <taxon>Congridae</taxon>
        <taxon>Conger</taxon>
    </lineage>
</organism>
<dbReference type="InterPro" id="IPR039478">
    <property type="entry name" value="FAM184A/B_N"/>
</dbReference>
<feature type="domain" description="Protein FAM184A/B N-terminal" evidence="4">
    <location>
        <begin position="48"/>
        <end position="250"/>
    </location>
</feature>
<feature type="compositionally biased region" description="Low complexity" evidence="3">
    <location>
        <begin position="1051"/>
        <end position="1061"/>
    </location>
</feature>
<feature type="coiled-coil region" evidence="2">
    <location>
        <begin position="663"/>
        <end position="838"/>
    </location>
</feature>
<accession>A0A9Q1DJ77</accession>
<feature type="compositionally biased region" description="Basic and acidic residues" evidence="3">
    <location>
        <begin position="67"/>
        <end position="87"/>
    </location>
</feature>
<keyword evidence="1 2" id="KW-0175">Coiled coil</keyword>
<gene>
    <name evidence="5" type="ORF">COCON_G00108860</name>
</gene>
<dbReference type="EMBL" id="JAFJMO010000007">
    <property type="protein sequence ID" value="KAJ8272027.1"/>
    <property type="molecule type" value="Genomic_DNA"/>
</dbReference>
<evidence type="ECO:0000256" key="1">
    <source>
        <dbReference type="ARBA" id="ARBA00023054"/>
    </source>
</evidence>
<reference evidence="5" key="1">
    <citation type="journal article" date="2023" name="Science">
        <title>Genome structures resolve the early diversification of teleost fishes.</title>
        <authorList>
            <person name="Parey E."/>
            <person name="Louis A."/>
            <person name="Montfort J."/>
            <person name="Bouchez O."/>
            <person name="Roques C."/>
            <person name="Iampietro C."/>
            <person name="Lluch J."/>
            <person name="Castinel A."/>
            <person name="Donnadieu C."/>
            <person name="Desvignes T."/>
            <person name="Floi Bucao C."/>
            <person name="Jouanno E."/>
            <person name="Wen M."/>
            <person name="Mejri S."/>
            <person name="Dirks R."/>
            <person name="Jansen H."/>
            <person name="Henkel C."/>
            <person name="Chen W.J."/>
            <person name="Zahm M."/>
            <person name="Cabau C."/>
            <person name="Klopp C."/>
            <person name="Thompson A.W."/>
            <person name="Robinson-Rechavi M."/>
            <person name="Braasch I."/>
            <person name="Lecointre G."/>
            <person name="Bobe J."/>
            <person name="Postlethwait J.H."/>
            <person name="Berthelot C."/>
            <person name="Roest Crollius H."/>
            <person name="Guiguen Y."/>
        </authorList>
    </citation>
    <scope>NUCLEOTIDE SEQUENCE</scope>
    <source>
        <strain evidence="5">Concon-B</strain>
    </source>
</reference>
<feature type="region of interest" description="Disordered" evidence="3">
    <location>
        <begin position="456"/>
        <end position="500"/>
    </location>
</feature>
<evidence type="ECO:0000256" key="2">
    <source>
        <dbReference type="SAM" id="Coils"/>
    </source>
</evidence>
<dbReference type="AlphaFoldDB" id="A0A9Q1DJ77"/>
<name>A0A9Q1DJ77_CONCO</name>
<comment type="caution">
    <text evidence="5">The sequence shown here is derived from an EMBL/GenBank/DDBJ whole genome shotgun (WGS) entry which is preliminary data.</text>
</comment>
<sequence length="1106" mass="128525">MASSSAKATQPAGACNGTAADFPNIEQELYDYQMHTKMCKKIAQLTKVIYSLNTKNEEQEAALLALEESHQEELRRAVDEAGRRSRTEEEEEKEEEVERGGDEELRRRLEILEGSLEEQRRLNSEIRAEFDAYREEVEVERAVGAPSEEDLDVRRDLEARLEELSRLTEQLQEEKEEATLAQEEAQAEAEQAKEEMRELREEREELSRRVADDLALQQEVQTLQEENQRLDEACQRAVSQLEEAQRQEQEVLRRGLQEALAQWQQREQEQEKAHNALLQERLARLQEDLEGTTKRLGESKRHSLKAQERIQDLEGQLEEARHRVAGAETEAQKADEELAVAKERLLLQENELLCKSEELLSQCSSQTKVSAEAEELRAQVAHLHKQVKELEQQTSGKTSDHARQVKQHVEALSAQRQELQRAHGEELWLARRQAEEERSRLKEQLRKRMEEMMKKHAAELRSAHTSAETERKKAQRDHQVQVEEVKRRSEEERKEVEREKEELQRKLQESVCQVTPGAQLACCASVREELEQALLSLSQTKEDLDHLKEKHQAEISVLKKEKQTLEDRILEKAHKYQEEKKRSECESEFRRRELTEQHLAALTRLRRDKDSEIKEITDSFQRKLKLEEKRFDSGPEKRHKGECHTVIERAGLEKDIKKTMTFNNSLRAQLQSTIQENEQLMQHQDMKEAEEQLWQQHEEALREEWLEHQQALRALEERSQEELQAERLRQQAQQKLLLDRQKAELTQQHSEWSWQLTQRHMQQIEDLQAELRTHTQLVALQQDFKQQNQAQAFERQLEDSRAEVGSLRRENGELREQLATLQSQLEAKTQELSRLRDAEQQHRCWEEGVKGRQHLEVEGLKREHRKEIQTIVSDFSSAQTRLQARIVSLETELREKEDKLKRRESRTEDLQVIGLLQDKLSERDQVIKRLVEERHHLHQHPLVVSESTTQKTYENRAQPGSLTPTMRKKKMEDTPPRVTSVPNLSSYEKSFLGPEGMAGAAGAGAGVGAAAGAGAGVGSPHAVRSPSFEHGRNTPRTATPTTPVPPPIPESRQGGRYSRGSSSEDFHPSPTFYGQPPRTPEQRSLEPRPEPHDPQRQEWFTKYFSF</sequence>
<proteinExistence type="predicted"/>
<dbReference type="Pfam" id="PF15665">
    <property type="entry name" value="FAM184"/>
    <property type="match status" value="1"/>
</dbReference>
<feature type="region of interest" description="Disordered" evidence="3">
    <location>
        <begin position="1011"/>
        <end position="1106"/>
    </location>
</feature>